<dbReference type="CDD" id="cd10170">
    <property type="entry name" value="ASKHA_NBD_HSP70"/>
    <property type="match status" value="1"/>
</dbReference>
<dbReference type="Proteomes" id="UP001396898">
    <property type="component" value="Unassembled WGS sequence"/>
</dbReference>
<dbReference type="InterPro" id="IPR043129">
    <property type="entry name" value="ATPase_NBD"/>
</dbReference>
<dbReference type="InterPro" id="IPR013126">
    <property type="entry name" value="Hsp_70_fam"/>
</dbReference>
<dbReference type="SUPFAM" id="SSF53067">
    <property type="entry name" value="Actin-like ATPase domain"/>
    <property type="match status" value="2"/>
</dbReference>
<dbReference type="Pfam" id="PF00012">
    <property type="entry name" value="HSP70"/>
    <property type="match status" value="1"/>
</dbReference>
<evidence type="ECO:0000313" key="3">
    <source>
        <dbReference type="EMBL" id="KAK8040645.1"/>
    </source>
</evidence>
<evidence type="ECO:0000256" key="2">
    <source>
        <dbReference type="ARBA" id="ARBA00022840"/>
    </source>
</evidence>
<sequence length="562" mass="62162">VSYAYRKAGANPVPVTRWPGDGGRISNAAKVPTIIAYSGPTDFKWGYQIKPTDRPIIGIKLLLDPDQDIPSYLPGSGKKTALKNLPKPAVHIAADYIGAVYSHALQEIRKGAVGGFFDSCERDVVITVPAVWSDKAKDLTLQAAMKAGLGSVTMIKEPEAAAIYTLSEQKLALQKDDICVICDAGGGTVDLITYEVAQESPLKLAEVVPGSGKLPATIYLFHYRAYAKCVQGGMAGAIGLNKRFEDTVRDLIGEVQMGAFRNVEDGWALVLDQFETEIKRKFCGEGDRPHYIHFPSLKLEDDPDENLENNTWYMKWQDLRGIFDPIIKDVLRLVDDQVQASRQKRPSRPLKAIFLVGGFGSNAYLKSRIEENFPDTQIIQPADASSAIMNGAVMHCLTHGPKIASRRATCHYGVKGLLPKSTPEDEHRPSKYNSRDGHTRVEKMIWHITKGQELKEGEKIKIRFSADFAHPYDKAQLKAVQTLYFSKTSVPPTYPDAKTITCCRVEASLYDARSTMKFIPAGADGKPYYEISYDVVVTANANMHFSLEVKGKEYGSVDVSYE</sequence>
<evidence type="ECO:0000313" key="4">
    <source>
        <dbReference type="Proteomes" id="UP001396898"/>
    </source>
</evidence>
<protein>
    <recommendedName>
        <fullName evidence="5">Actin-like ATPase domain-containing protein</fullName>
    </recommendedName>
</protein>
<dbReference type="Gene3D" id="3.30.420.40">
    <property type="match status" value="1"/>
</dbReference>
<organism evidence="3 4">
    <name type="scientific">Apiospora marii</name>
    <dbReference type="NCBI Taxonomy" id="335849"/>
    <lineage>
        <taxon>Eukaryota</taxon>
        <taxon>Fungi</taxon>
        <taxon>Dikarya</taxon>
        <taxon>Ascomycota</taxon>
        <taxon>Pezizomycotina</taxon>
        <taxon>Sordariomycetes</taxon>
        <taxon>Xylariomycetidae</taxon>
        <taxon>Amphisphaeriales</taxon>
        <taxon>Apiosporaceae</taxon>
        <taxon>Apiospora</taxon>
    </lineage>
</organism>
<comment type="caution">
    <text evidence="3">The sequence shown here is derived from an EMBL/GenBank/DDBJ whole genome shotgun (WGS) entry which is preliminary data.</text>
</comment>
<keyword evidence="2" id="KW-0067">ATP-binding</keyword>
<dbReference type="EMBL" id="JAQQWI010000001">
    <property type="protein sequence ID" value="KAK8040645.1"/>
    <property type="molecule type" value="Genomic_DNA"/>
</dbReference>
<reference evidence="3 4" key="1">
    <citation type="submission" date="2023-01" db="EMBL/GenBank/DDBJ databases">
        <title>Analysis of 21 Apiospora genomes using comparative genomics revels a genus with tremendous synthesis potential of carbohydrate active enzymes and secondary metabolites.</title>
        <authorList>
            <person name="Sorensen T."/>
        </authorList>
    </citation>
    <scope>NUCLEOTIDE SEQUENCE [LARGE SCALE GENOMIC DNA]</scope>
    <source>
        <strain evidence="3 4">CBS 20057</strain>
    </source>
</reference>
<evidence type="ECO:0008006" key="5">
    <source>
        <dbReference type="Google" id="ProtNLM"/>
    </source>
</evidence>
<name>A0ABR1T228_9PEZI</name>
<evidence type="ECO:0000256" key="1">
    <source>
        <dbReference type="ARBA" id="ARBA00022741"/>
    </source>
</evidence>
<accession>A0ABR1T228</accession>
<dbReference type="PANTHER" id="PTHR14187">
    <property type="entry name" value="ALPHA KINASE/ELONGATION FACTOR 2 KINASE"/>
    <property type="match status" value="1"/>
</dbReference>
<keyword evidence="4" id="KW-1185">Reference proteome</keyword>
<feature type="non-terminal residue" evidence="3">
    <location>
        <position position="1"/>
    </location>
</feature>
<gene>
    <name evidence="3" type="ORF">PG991_000433</name>
</gene>
<dbReference type="PANTHER" id="PTHR14187:SF5">
    <property type="entry name" value="HEAT SHOCK 70 KDA PROTEIN 12A"/>
    <property type="match status" value="1"/>
</dbReference>
<keyword evidence="1" id="KW-0547">Nucleotide-binding</keyword>
<proteinExistence type="predicted"/>